<evidence type="ECO:0000313" key="1">
    <source>
        <dbReference type="EMBL" id="HJF31368.1"/>
    </source>
</evidence>
<feature type="non-terminal residue" evidence="1">
    <location>
        <position position="69"/>
    </location>
</feature>
<reference evidence="1" key="1">
    <citation type="journal article" date="2021" name="PeerJ">
        <title>Extensive microbial diversity within the chicken gut microbiome revealed by metagenomics and culture.</title>
        <authorList>
            <person name="Gilroy R."/>
            <person name="Ravi A."/>
            <person name="Getino M."/>
            <person name="Pursley I."/>
            <person name="Horton D.L."/>
            <person name="Alikhan N.F."/>
            <person name="Baker D."/>
            <person name="Gharbi K."/>
            <person name="Hall N."/>
            <person name="Watson M."/>
            <person name="Adriaenssens E.M."/>
            <person name="Foster-Nyarko E."/>
            <person name="Jarju S."/>
            <person name="Secka A."/>
            <person name="Antonio M."/>
            <person name="Oren A."/>
            <person name="Chaudhuri R.R."/>
            <person name="La Ragione R."/>
            <person name="Hildebrand F."/>
            <person name="Pallen M.J."/>
        </authorList>
    </citation>
    <scope>NUCLEOTIDE SEQUENCE</scope>
    <source>
        <strain evidence="1">CHK171-7178</strain>
    </source>
</reference>
<dbReference type="Proteomes" id="UP000698173">
    <property type="component" value="Unassembled WGS sequence"/>
</dbReference>
<name>A0A921FX34_SPOPS</name>
<proteinExistence type="predicted"/>
<accession>A0A921FX34</accession>
<gene>
    <name evidence="1" type="ORF">K8V56_06260</name>
</gene>
<dbReference type="AlphaFoldDB" id="A0A921FX34"/>
<comment type="caution">
    <text evidence="1">The sequence shown here is derived from an EMBL/GenBank/DDBJ whole genome shotgun (WGS) entry which is preliminary data.</text>
</comment>
<protein>
    <submittedName>
        <fullName evidence="1">Uncharacterized protein</fullName>
    </submittedName>
</protein>
<organism evidence="1 2">
    <name type="scientific">Sporosarcina psychrophila</name>
    <name type="common">Bacillus psychrophilus</name>
    <dbReference type="NCBI Taxonomy" id="1476"/>
    <lineage>
        <taxon>Bacteria</taxon>
        <taxon>Bacillati</taxon>
        <taxon>Bacillota</taxon>
        <taxon>Bacilli</taxon>
        <taxon>Bacillales</taxon>
        <taxon>Caryophanaceae</taxon>
        <taxon>Sporosarcina</taxon>
    </lineage>
</organism>
<evidence type="ECO:0000313" key="2">
    <source>
        <dbReference type="Proteomes" id="UP000698173"/>
    </source>
</evidence>
<sequence length="69" mass="7848">MKQNLALMETYILNIQSPFDSLEFVSITNQKAVQFAKNTLLVNEGDYLEGSVELSYNGESIFSKIWTPQ</sequence>
<reference evidence="1" key="2">
    <citation type="submission" date="2021-09" db="EMBL/GenBank/DDBJ databases">
        <authorList>
            <person name="Gilroy R."/>
        </authorList>
    </citation>
    <scope>NUCLEOTIDE SEQUENCE</scope>
    <source>
        <strain evidence="1">CHK171-7178</strain>
    </source>
</reference>
<dbReference type="EMBL" id="DYWT01000102">
    <property type="protein sequence ID" value="HJF31368.1"/>
    <property type="molecule type" value="Genomic_DNA"/>
</dbReference>